<evidence type="ECO:0000313" key="2">
    <source>
        <dbReference type="EMBL" id="GEZ60769.1"/>
    </source>
</evidence>
<reference evidence="2" key="1">
    <citation type="journal article" date="2019" name="Sci. Rep.">
        <title>Draft genome of Tanacetum cinerariifolium, the natural source of mosquito coil.</title>
        <authorList>
            <person name="Yamashiro T."/>
            <person name="Shiraishi A."/>
            <person name="Satake H."/>
            <person name="Nakayama K."/>
        </authorList>
    </citation>
    <scope>NUCLEOTIDE SEQUENCE</scope>
</reference>
<dbReference type="AlphaFoldDB" id="A0A699ILI0"/>
<organism evidence="2">
    <name type="scientific">Tanacetum cinerariifolium</name>
    <name type="common">Dalmatian daisy</name>
    <name type="synonym">Chrysanthemum cinerariifolium</name>
    <dbReference type="NCBI Taxonomy" id="118510"/>
    <lineage>
        <taxon>Eukaryota</taxon>
        <taxon>Viridiplantae</taxon>
        <taxon>Streptophyta</taxon>
        <taxon>Embryophyta</taxon>
        <taxon>Tracheophyta</taxon>
        <taxon>Spermatophyta</taxon>
        <taxon>Magnoliopsida</taxon>
        <taxon>eudicotyledons</taxon>
        <taxon>Gunneridae</taxon>
        <taxon>Pentapetalae</taxon>
        <taxon>asterids</taxon>
        <taxon>campanulids</taxon>
        <taxon>Asterales</taxon>
        <taxon>Asteraceae</taxon>
        <taxon>Asteroideae</taxon>
        <taxon>Anthemideae</taxon>
        <taxon>Anthemidinae</taxon>
        <taxon>Tanacetum</taxon>
    </lineage>
</organism>
<proteinExistence type="predicted"/>
<dbReference type="EMBL" id="BKCJ010299889">
    <property type="protein sequence ID" value="GEZ60769.1"/>
    <property type="molecule type" value="Genomic_DNA"/>
</dbReference>
<name>A0A699ILI0_TANCI</name>
<feature type="compositionally biased region" description="Basic and acidic residues" evidence="1">
    <location>
        <begin position="20"/>
        <end position="34"/>
    </location>
</feature>
<feature type="compositionally biased region" description="Low complexity" evidence="1">
    <location>
        <begin position="40"/>
        <end position="49"/>
    </location>
</feature>
<comment type="caution">
    <text evidence="2">The sequence shown here is derived from an EMBL/GenBank/DDBJ whole genome shotgun (WGS) entry which is preliminary data.</text>
</comment>
<feature type="non-terminal residue" evidence="2">
    <location>
        <position position="1"/>
    </location>
</feature>
<gene>
    <name evidence="2" type="ORF">Tci_532742</name>
</gene>
<accession>A0A699ILI0</accession>
<protein>
    <submittedName>
        <fullName evidence="2">Uncharacterized protein</fullName>
    </submittedName>
</protein>
<sequence>HRRPPPATAAVPPENFSGEPQKHSSHPDLLDPRHHSPPRAATASKTTTTATTYNTTMAAAALAVIFATQPPQQHQKGEFDSYKDATGLGVCFGLAAATGFVDIENLSDAVICAFLASQPNSPQLARVDLEQIDHGDLEEMDLH</sequence>
<evidence type="ECO:0000256" key="1">
    <source>
        <dbReference type="SAM" id="MobiDB-lite"/>
    </source>
</evidence>
<feature type="region of interest" description="Disordered" evidence="1">
    <location>
        <begin position="1"/>
        <end position="49"/>
    </location>
</feature>